<keyword evidence="6" id="KW-1185">Reference proteome</keyword>
<dbReference type="PANTHER" id="PTHR44846:SF1">
    <property type="entry name" value="MANNOSYL-D-GLYCERATE TRANSPORT_METABOLISM SYSTEM REPRESSOR MNGR-RELATED"/>
    <property type="match status" value="1"/>
</dbReference>
<name>A0ABY7YRR5_9HYPH</name>
<accession>A0ABY7YRR5</accession>
<dbReference type="InterPro" id="IPR036390">
    <property type="entry name" value="WH_DNA-bd_sf"/>
</dbReference>
<feature type="domain" description="HTH gntR-type" evidence="4">
    <location>
        <begin position="18"/>
        <end position="86"/>
    </location>
</feature>
<dbReference type="InterPro" id="IPR028978">
    <property type="entry name" value="Chorismate_lyase_/UTRA_dom_sf"/>
</dbReference>
<dbReference type="PROSITE" id="PS50949">
    <property type="entry name" value="HTH_GNTR"/>
    <property type="match status" value="1"/>
</dbReference>
<reference evidence="5 6" key="1">
    <citation type="submission" date="2023-02" db="EMBL/GenBank/DDBJ databases">
        <title>Devosia algicola sp. nov., isolated from the phycosphere of marine algae.</title>
        <authorList>
            <person name="Kim J.M."/>
            <person name="Lee J.K."/>
            <person name="Choi B.J."/>
            <person name="Bayburt H."/>
            <person name="Jeon C.O."/>
        </authorList>
    </citation>
    <scope>NUCLEOTIDE SEQUENCE [LARGE SCALE GENOMIC DNA]</scope>
    <source>
        <strain evidence="5 6">G20-9</strain>
    </source>
</reference>
<dbReference type="Gene3D" id="3.40.1410.10">
    <property type="entry name" value="Chorismate lyase-like"/>
    <property type="match status" value="1"/>
</dbReference>
<evidence type="ECO:0000256" key="1">
    <source>
        <dbReference type="ARBA" id="ARBA00023015"/>
    </source>
</evidence>
<dbReference type="Pfam" id="PF00392">
    <property type="entry name" value="GntR"/>
    <property type="match status" value="1"/>
</dbReference>
<dbReference type="InterPro" id="IPR036388">
    <property type="entry name" value="WH-like_DNA-bd_sf"/>
</dbReference>
<evidence type="ECO:0000313" key="5">
    <source>
        <dbReference type="EMBL" id="WDR03934.1"/>
    </source>
</evidence>
<dbReference type="Gene3D" id="1.10.10.10">
    <property type="entry name" value="Winged helix-like DNA-binding domain superfamily/Winged helix DNA-binding domain"/>
    <property type="match status" value="1"/>
</dbReference>
<dbReference type="PANTHER" id="PTHR44846">
    <property type="entry name" value="MANNOSYL-D-GLYCERATE TRANSPORT/METABOLISM SYSTEM REPRESSOR MNGR-RELATED"/>
    <property type="match status" value="1"/>
</dbReference>
<keyword evidence="3" id="KW-0804">Transcription</keyword>
<keyword evidence="2" id="KW-0238">DNA-binding</keyword>
<sequence length="224" mass="25302">MASLQQIKAFQSSRRSGQPLYMQVVDHFRRHLTEGLWQPNDVLPSLDVLTEALGVARVTVRDAVKILADEGLLRPERGRGTIVTDKARGHRPLKLETKFDNLNSALRLDRPAVTNIAEGTGMPVIGDLPGTLANTYYYIQRVHLRDELRYCVISLYLDEAVFARSPDRFRVELAIPVLNEIAADDIAHVNQYVRFGKCDEDTSVQLEYPAGDPVAHIRRVISQW</sequence>
<evidence type="ECO:0000256" key="3">
    <source>
        <dbReference type="ARBA" id="ARBA00023163"/>
    </source>
</evidence>
<dbReference type="CDD" id="cd07377">
    <property type="entry name" value="WHTH_GntR"/>
    <property type="match status" value="1"/>
</dbReference>
<dbReference type="EMBL" id="CP118246">
    <property type="protein sequence ID" value="WDR03934.1"/>
    <property type="molecule type" value="Genomic_DNA"/>
</dbReference>
<dbReference type="RefSeq" id="WP_282220321.1">
    <property type="nucleotide sequence ID" value="NZ_CP118246.1"/>
</dbReference>
<dbReference type="PRINTS" id="PR00035">
    <property type="entry name" value="HTHGNTR"/>
</dbReference>
<dbReference type="SMART" id="SM00345">
    <property type="entry name" value="HTH_GNTR"/>
    <property type="match status" value="1"/>
</dbReference>
<dbReference type="SUPFAM" id="SSF46785">
    <property type="entry name" value="Winged helix' DNA-binding domain"/>
    <property type="match status" value="1"/>
</dbReference>
<dbReference type="SUPFAM" id="SSF64288">
    <property type="entry name" value="Chorismate lyase-like"/>
    <property type="match status" value="1"/>
</dbReference>
<evidence type="ECO:0000259" key="4">
    <source>
        <dbReference type="PROSITE" id="PS50949"/>
    </source>
</evidence>
<evidence type="ECO:0000256" key="2">
    <source>
        <dbReference type="ARBA" id="ARBA00023125"/>
    </source>
</evidence>
<dbReference type="InterPro" id="IPR000524">
    <property type="entry name" value="Tscrpt_reg_HTH_GntR"/>
</dbReference>
<gene>
    <name evidence="5" type="ORF">PSQ19_07895</name>
</gene>
<keyword evidence="1" id="KW-0805">Transcription regulation</keyword>
<proteinExistence type="predicted"/>
<dbReference type="Proteomes" id="UP001220530">
    <property type="component" value="Chromosome"/>
</dbReference>
<protein>
    <submittedName>
        <fullName evidence="5">GntR family transcriptional regulator</fullName>
    </submittedName>
</protein>
<evidence type="ECO:0000313" key="6">
    <source>
        <dbReference type="Proteomes" id="UP001220530"/>
    </source>
</evidence>
<dbReference type="InterPro" id="IPR050679">
    <property type="entry name" value="Bact_HTH_transcr_reg"/>
</dbReference>
<organism evidence="5 6">
    <name type="scientific">Devosia algicola</name>
    <dbReference type="NCBI Taxonomy" id="3026418"/>
    <lineage>
        <taxon>Bacteria</taxon>
        <taxon>Pseudomonadati</taxon>
        <taxon>Pseudomonadota</taxon>
        <taxon>Alphaproteobacteria</taxon>
        <taxon>Hyphomicrobiales</taxon>
        <taxon>Devosiaceae</taxon>
        <taxon>Devosia</taxon>
    </lineage>
</organism>